<evidence type="ECO:0000256" key="4">
    <source>
        <dbReference type="ARBA" id="ARBA00022821"/>
    </source>
</evidence>
<evidence type="ECO:0000256" key="5">
    <source>
        <dbReference type="ARBA" id="ARBA00022840"/>
    </source>
</evidence>
<dbReference type="GO" id="GO:0005524">
    <property type="term" value="F:ATP binding"/>
    <property type="evidence" value="ECO:0007669"/>
    <property type="project" value="UniProtKB-KW"/>
</dbReference>
<proteinExistence type="predicted"/>
<dbReference type="Gene3D" id="1.10.10.10">
    <property type="entry name" value="Winged helix-like DNA-binding domain superfamily/Winged helix DNA-binding domain"/>
    <property type="match status" value="1"/>
</dbReference>
<dbReference type="GO" id="GO:0006952">
    <property type="term" value="P:defense response"/>
    <property type="evidence" value="ECO:0007669"/>
    <property type="project" value="UniProtKB-KW"/>
</dbReference>
<dbReference type="Gene3D" id="3.40.50.300">
    <property type="entry name" value="P-loop containing nucleotide triphosphate hydrolases"/>
    <property type="match status" value="1"/>
</dbReference>
<evidence type="ECO:0000256" key="3">
    <source>
        <dbReference type="ARBA" id="ARBA00022741"/>
    </source>
</evidence>
<dbReference type="InterPro" id="IPR056789">
    <property type="entry name" value="LRR_R13L1-DRL21"/>
</dbReference>
<dbReference type="Pfam" id="PF00931">
    <property type="entry name" value="NB-ARC"/>
    <property type="match status" value="1"/>
</dbReference>
<dbReference type="InterPro" id="IPR002182">
    <property type="entry name" value="NB-ARC"/>
</dbReference>
<dbReference type="InterPro" id="IPR042197">
    <property type="entry name" value="Apaf_helical"/>
</dbReference>
<feature type="domain" description="R13L1/DRL21-like LRR repeat region" evidence="9">
    <location>
        <begin position="702"/>
        <end position="829"/>
    </location>
</feature>
<gene>
    <name evidence="10" type="primary">RPPL1_249</name>
    <name evidence="10" type="ORF">CK203_093461</name>
</gene>
<dbReference type="Gene3D" id="1.10.8.430">
    <property type="entry name" value="Helical domain of apoptotic protease-activating factors"/>
    <property type="match status" value="1"/>
</dbReference>
<reference evidence="10 11" key="1">
    <citation type="journal article" date="2018" name="PLoS Genet.">
        <title>Population sequencing reveals clonal diversity and ancestral inbreeding in the grapevine cultivar Chardonnay.</title>
        <authorList>
            <person name="Roach M.J."/>
            <person name="Johnson D.L."/>
            <person name="Bohlmann J."/>
            <person name="van Vuuren H.J."/>
            <person name="Jones S.J."/>
            <person name="Pretorius I.S."/>
            <person name="Schmidt S.A."/>
            <person name="Borneman A.R."/>
        </authorList>
    </citation>
    <scope>NUCLEOTIDE SEQUENCE [LARGE SCALE GENOMIC DNA]</scope>
    <source>
        <strain evidence="11">cv. Chardonnay</strain>
        <tissue evidence="10">Leaf</tissue>
    </source>
</reference>
<evidence type="ECO:0000259" key="8">
    <source>
        <dbReference type="Pfam" id="PF23559"/>
    </source>
</evidence>
<evidence type="ECO:0000259" key="7">
    <source>
        <dbReference type="Pfam" id="PF18052"/>
    </source>
</evidence>
<dbReference type="FunFam" id="3.40.50.300:FF:001091">
    <property type="entry name" value="Probable disease resistance protein At1g61300"/>
    <property type="match status" value="1"/>
</dbReference>
<dbReference type="PANTHER" id="PTHR36766">
    <property type="entry name" value="PLANT BROAD-SPECTRUM MILDEW RESISTANCE PROTEIN RPW8"/>
    <property type="match status" value="1"/>
</dbReference>
<keyword evidence="2" id="KW-0677">Repeat</keyword>
<dbReference type="InterPro" id="IPR027417">
    <property type="entry name" value="P-loop_NTPase"/>
</dbReference>
<evidence type="ECO:0000259" key="6">
    <source>
        <dbReference type="Pfam" id="PF00931"/>
    </source>
</evidence>
<dbReference type="InterPro" id="IPR058922">
    <property type="entry name" value="WHD_DRP"/>
</dbReference>
<comment type="caution">
    <text evidence="10">The sequence shown here is derived from an EMBL/GenBank/DDBJ whole genome shotgun (WGS) entry which is preliminary data.</text>
</comment>
<dbReference type="GO" id="GO:0043531">
    <property type="term" value="F:ADP binding"/>
    <property type="evidence" value="ECO:0007669"/>
    <property type="project" value="InterPro"/>
</dbReference>
<evidence type="ECO:0000256" key="2">
    <source>
        <dbReference type="ARBA" id="ARBA00022737"/>
    </source>
</evidence>
<keyword evidence="4" id="KW-0611">Plant defense</keyword>
<dbReference type="Gene3D" id="3.80.10.10">
    <property type="entry name" value="Ribonuclease Inhibitor"/>
    <property type="match status" value="3"/>
</dbReference>
<dbReference type="PANTHER" id="PTHR36766:SF51">
    <property type="entry name" value="DISEASE RESISTANCE RPP13-LIKE PROTEIN 1"/>
    <property type="match status" value="1"/>
</dbReference>
<protein>
    <submittedName>
        <fullName evidence="10">Putative disease resistance RPP13-like protein 1</fullName>
    </submittedName>
</protein>
<dbReference type="InterPro" id="IPR041118">
    <property type="entry name" value="Rx_N"/>
</dbReference>
<dbReference type="Pfam" id="PF23559">
    <property type="entry name" value="WHD_DRP"/>
    <property type="match status" value="1"/>
</dbReference>
<feature type="domain" description="NB-ARC" evidence="6">
    <location>
        <begin position="185"/>
        <end position="355"/>
    </location>
</feature>
<sequence length="1334" mass="150525">MEVVGELLLSAAFQVLFDKLASSDFLTFARQEHIHSQLKKWETQLFNIREVLNDAEDKQITSSSVKLWLADLRNLAYDMEDILDEFNTEMLRRKLAVQPQAAVAAATTSKVWSLIPSCCTSFTPSHVTFNVSMGSKIKDITSRLEDISTRKAQLGLEKVAGTTTTTWKRTPTTSLFNEPQVHGRDDDKNKIVDLLLSDESAVVPIVGMGGLGKTTLARFAYNDDAVVKHFSPRAWVCVSDEFDVVKITKAILGAISQQSNDSNDFNKLQVELSQSLAGKRFLLVLDDVWNNNYEDWNNLRSPFRGGAKGSKVIVTTRNTHVALMMEPSVTYHHSLKPLSYDDCWSVFVQHAFENRDIQEHPNLKSIGKKIVEKCDGLPLAAKVLGGLLRSKQRDDEWEHILNSKIWSLSDTECDIIPALRLSYHHLPAQLKRCFVYCATFPQDYKFKETELILLWMAEGLIQPLEGNKQMEDLGGEYFRELVSRSFFQRSGNGGSRFVMHDLISDLAQSVAGHLCFNLEDKLEHNKNKIISRDTRHVSYNRCYNEIFKKFEALKEEEKLRTFIALPIYGGPLWCNLTSKVFSCLFPKLRYLRVLSLSRYHIKELPNSVGDLKHLRYLNLSMTSIERLPESISKLYNLQALILRECWDLTILPTDIGNLVNLRHLDITNTSSLKNMPPRISNLVNLQTLSKFIVEKNNSSSSIKELKKLSNIGGTLSILGLHNVADAQDAMDVDLKGKHNIKDLTMEWGNDLDDTRNEQNEMQVLELLQPHKNLEKLTISFYGGGIFPSWMRNPSFSLMVQLCLKGCRNCTLLPSLGQLSSLKNLRIQGMSGIKNIDVEFYGQNVESFQSLESLTFSDMPEWEEWRSPSFIDDERLFPRLRELTMTQCPKLAGKLPSSLSSLVKLEIVECSKLIPPLPKVLSLHELKLKACNEVVLGRIAVDFNSLAALEIRDCKEVGWLRLEKLGGLKRLRVCGCDGLVSLEEPALPCSLEYLEIRGCENLEKLPNELQSLRLVTELVIRKCPKLMNILEKGWPPMLRKLEVNDCEGIRALPGDWMMMRMDGDNTNSSCVLESVVIMRCPSLLFFPKGELPTSLKQLIIGDCENVKSLPLSTSFPSGELPSTLKHLVISNCGNLELLPDHMPNLIFLAIEGCKGLKHHHVQNLTSLEYLTIRGCPSLESFPERGLGFAPNLRGVDITDCENLKTPLSEWGLNWLLSLKNLTIAPGGYQNVASFSHGHDDCHLRLPTSLTSLHIGNFQNLESMASLPLPTLISLEHLCISDCPKLQQFLPKEGLPATLGWLQIRDCPIIEKRCLKGRGEDWPRIAHIPDIDIGGN</sequence>
<evidence type="ECO:0000313" key="11">
    <source>
        <dbReference type="Proteomes" id="UP000288805"/>
    </source>
</evidence>
<name>A0A438BNA7_VITVI</name>
<dbReference type="SUPFAM" id="SSF52540">
    <property type="entry name" value="P-loop containing nucleoside triphosphate hydrolases"/>
    <property type="match status" value="1"/>
</dbReference>
<dbReference type="GO" id="GO:0051707">
    <property type="term" value="P:response to other organism"/>
    <property type="evidence" value="ECO:0007669"/>
    <property type="project" value="UniProtKB-ARBA"/>
</dbReference>
<evidence type="ECO:0000256" key="1">
    <source>
        <dbReference type="ARBA" id="ARBA00022614"/>
    </source>
</evidence>
<dbReference type="InterPro" id="IPR036388">
    <property type="entry name" value="WH-like_DNA-bd_sf"/>
</dbReference>
<organism evidence="10 11">
    <name type="scientific">Vitis vinifera</name>
    <name type="common">Grape</name>
    <dbReference type="NCBI Taxonomy" id="29760"/>
    <lineage>
        <taxon>Eukaryota</taxon>
        <taxon>Viridiplantae</taxon>
        <taxon>Streptophyta</taxon>
        <taxon>Embryophyta</taxon>
        <taxon>Tracheophyta</taxon>
        <taxon>Spermatophyta</taxon>
        <taxon>Magnoliopsida</taxon>
        <taxon>eudicotyledons</taxon>
        <taxon>Gunneridae</taxon>
        <taxon>Pentapetalae</taxon>
        <taxon>rosids</taxon>
        <taxon>Vitales</taxon>
        <taxon>Vitaceae</taxon>
        <taxon>Viteae</taxon>
        <taxon>Vitis</taxon>
    </lineage>
</organism>
<feature type="domain" description="Disease resistance N-terminal" evidence="7">
    <location>
        <begin position="9"/>
        <end position="97"/>
    </location>
</feature>
<evidence type="ECO:0000259" key="9">
    <source>
        <dbReference type="Pfam" id="PF25019"/>
    </source>
</evidence>
<dbReference type="Pfam" id="PF18052">
    <property type="entry name" value="Rx_N"/>
    <property type="match status" value="1"/>
</dbReference>
<dbReference type="EMBL" id="QGNW01002703">
    <property type="protein sequence ID" value="RVW12456.1"/>
    <property type="molecule type" value="Genomic_DNA"/>
</dbReference>
<accession>A0A438BNA7</accession>
<keyword evidence="5" id="KW-0067">ATP-binding</keyword>
<keyword evidence="3" id="KW-0547">Nucleotide-binding</keyword>
<dbReference type="FunFam" id="1.10.10.10:FF:000322">
    <property type="entry name" value="Probable disease resistance protein At1g63360"/>
    <property type="match status" value="1"/>
</dbReference>
<feature type="domain" description="Disease resistance protein winged helix" evidence="8">
    <location>
        <begin position="440"/>
        <end position="507"/>
    </location>
</feature>
<dbReference type="Gene3D" id="1.20.5.4130">
    <property type="match status" value="1"/>
</dbReference>
<dbReference type="SUPFAM" id="SSF52058">
    <property type="entry name" value="L domain-like"/>
    <property type="match status" value="3"/>
</dbReference>
<dbReference type="Proteomes" id="UP000288805">
    <property type="component" value="Unassembled WGS sequence"/>
</dbReference>
<dbReference type="PRINTS" id="PR00364">
    <property type="entry name" value="DISEASERSIST"/>
</dbReference>
<dbReference type="InterPro" id="IPR032675">
    <property type="entry name" value="LRR_dom_sf"/>
</dbReference>
<dbReference type="Pfam" id="PF25019">
    <property type="entry name" value="LRR_R13L1-DRL21"/>
    <property type="match status" value="1"/>
</dbReference>
<keyword evidence="1" id="KW-0433">Leucine-rich repeat</keyword>
<evidence type="ECO:0000313" key="10">
    <source>
        <dbReference type="EMBL" id="RVW12456.1"/>
    </source>
</evidence>